<protein>
    <submittedName>
        <fullName evidence="2">Uncharacterized protein</fullName>
    </submittedName>
</protein>
<accession>A0A0S2I179</accession>
<evidence type="ECO:0000313" key="3">
    <source>
        <dbReference type="Proteomes" id="UP000064893"/>
    </source>
</evidence>
<evidence type="ECO:0000313" key="2">
    <source>
        <dbReference type="EMBL" id="ALO16074.1"/>
    </source>
</evidence>
<sequence>MFRKGLLYLLIKQLKLFYPVFIKNYSIIKQVEIYYVNLFMLKQCKNLRFKKVFNLFGLMIFIYFTSLKAHGKA</sequence>
<feature type="transmembrane region" description="Helical" evidence="1">
    <location>
        <begin position="52"/>
        <end position="71"/>
    </location>
</feature>
<reference evidence="2 3" key="1">
    <citation type="submission" date="2015-11" db="EMBL/GenBank/DDBJ databases">
        <title>Description and complete genome sequence of a novel strain predominating in hypersaline microbial mats and representing a new family of the Bacteriodetes phylum.</title>
        <authorList>
            <person name="Spring S."/>
            <person name="Bunk B."/>
            <person name="Sproer C."/>
            <person name="Klenk H.-P."/>
        </authorList>
    </citation>
    <scope>NUCLEOTIDE SEQUENCE [LARGE SCALE GENOMIC DNA]</scope>
    <source>
        <strain evidence="2 3">L21-Spi-D4</strain>
    </source>
</reference>
<keyword evidence="1" id="KW-0472">Membrane</keyword>
<keyword evidence="3" id="KW-1185">Reference proteome</keyword>
<evidence type="ECO:0000256" key="1">
    <source>
        <dbReference type="SAM" id="Phobius"/>
    </source>
</evidence>
<dbReference type="KEGG" id="blq:L21SP5_02447"/>
<keyword evidence="1" id="KW-0812">Transmembrane</keyword>
<dbReference type="Proteomes" id="UP000064893">
    <property type="component" value="Chromosome"/>
</dbReference>
<name>A0A0S2I179_9BACT</name>
<dbReference type="AlphaFoldDB" id="A0A0S2I179"/>
<keyword evidence="1" id="KW-1133">Transmembrane helix</keyword>
<gene>
    <name evidence="2" type="ORF">L21SP5_02447</name>
</gene>
<dbReference type="EMBL" id="CP013118">
    <property type="protein sequence ID" value="ALO16074.1"/>
    <property type="molecule type" value="Genomic_DNA"/>
</dbReference>
<proteinExistence type="predicted"/>
<organism evidence="2 3">
    <name type="scientific">Salinivirga cyanobacteriivorans</name>
    <dbReference type="NCBI Taxonomy" id="1307839"/>
    <lineage>
        <taxon>Bacteria</taxon>
        <taxon>Pseudomonadati</taxon>
        <taxon>Bacteroidota</taxon>
        <taxon>Bacteroidia</taxon>
        <taxon>Bacteroidales</taxon>
        <taxon>Salinivirgaceae</taxon>
        <taxon>Salinivirga</taxon>
    </lineage>
</organism>
<dbReference type="STRING" id="1307839.L21SP5_02447"/>